<name>A0A8C3YM26_9CETA</name>
<dbReference type="Proteomes" id="UP000694540">
    <property type="component" value="Unplaced"/>
</dbReference>
<dbReference type="GeneTree" id="ENSGT00940000163633"/>
<dbReference type="GO" id="GO:0043565">
    <property type="term" value="F:sequence-specific DNA binding"/>
    <property type="evidence" value="ECO:0007669"/>
    <property type="project" value="InterPro"/>
</dbReference>
<dbReference type="SMART" id="SM00415">
    <property type="entry name" value="HSF"/>
    <property type="match status" value="1"/>
</dbReference>
<accession>A0A8C3YM26</accession>
<dbReference type="InterPro" id="IPR036388">
    <property type="entry name" value="WH-like_DNA-bd_sf"/>
</dbReference>
<dbReference type="PANTHER" id="PTHR10015">
    <property type="entry name" value="HEAT SHOCK TRANSCRIPTION FACTOR"/>
    <property type="match status" value="1"/>
</dbReference>
<keyword evidence="3" id="KW-0238">DNA-binding</keyword>
<evidence type="ECO:0000256" key="4">
    <source>
        <dbReference type="ARBA" id="ARBA00023242"/>
    </source>
</evidence>
<dbReference type="SUPFAM" id="SSF46785">
    <property type="entry name" value="Winged helix' DNA-binding domain"/>
    <property type="match status" value="1"/>
</dbReference>
<dbReference type="PANTHER" id="PTHR10015:SF282">
    <property type="entry name" value="HEAT SHOCK TRANSCRIPTION FACTOR, X-LINKED"/>
    <property type="match status" value="1"/>
</dbReference>
<evidence type="ECO:0000259" key="7">
    <source>
        <dbReference type="SMART" id="SM00415"/>
    </source>
</evidence>
<dbReference type="Pfam" id="PF00447">
    <property type="entry name" value="HSF_DNA-bind"/>
    <property type="match status" value="1"/>
</dbReference>
<feature type="compositionally biased region" description="Basic and acidic residues" evidence="6">
    <location>
        <begin position="1"/>
        <end position="20"/>
    </location>
</feature>
<evidence type="ECO:0000256" key="5">
    <source>
        <dbReference type="RuleBase" id="RU004020"/>
    </source>
</evidence>
<dbReference type="GO" id="GO:0005634">
    <property type="term" value="C:nucleus"/>
    <property type="evidence" value="ECO:0007669"/>
    <property type="project" value="UniProtKB-SubCell"/>
</dbReference>
<dbReference type="InterPro" id="IPR036390">
    <property type="entry name" value="WH_DNA-bd_sf"/>
</dbReference>
<dbReference type="InterPro" id="IPR000232">
    <property type="entry name" value="HSF_DNA-bd"/>
</dbReference>
<feature type="region of interest" description="Disordered" evidence="6">
    <location>
        <begin position="218"/>
        <end position="258"/>
    </location>
</feature>
<reference evidence="8" key="1">
    <citation type="submission" date="2025-08" db="UniProtKB">
        <authorList>
            <consortium name="Ensembl"/>
        </authorList>
    </citation>
    <scope>IDENTIFICATION</scope>
</reference>
<dbReference type="Gene3D" id="1.10.10.10">
    <property type="entry name" value="Winged helix-like DNA-binding domain superfamily/Winged helix DNA-binding domain"/>
    <property type="match status" value="1"/>
</dbReference>
<proteinExistence type="inferred from homology"/>
<evidence type="ECO:0000256" key="3">
    <source>
        <dbReference type="ARBA" id="ARBA00023125"/>
    </source>
</evidence>
<keyword evidence="4" id="KW-0539">Nucleus</keyword>
<sequence length="404" mass="43437">MEPWRDARPLRMAGDEDGHAAGRPPLPPGTGAPAVGSGSWAPPADSWLARDLPELAGHPDFRLLLEEAAFQALMEGPLFRRPRAVRDGPAQGEASLLCLPFPEKLWRIVSSDEFASIWWDEDGTCVGIDEKLFQKEVLERAGRAKVFQTDSLRSFMRQLNLYGFSKTRQDVRTSVCSTSCLAEGRPVSVVRKLQYYRSPWFKRDCPQLLRRMKRRVGRKAASHQAGGRPAAPALAFPVAEPPGGGAASSEHQQGAWSGLEPHRPAVLAPMRPAPPAALGARLHAAPDLPTTVQNKGTQAPEPFVPVLAQLARPVEFPWLCVTLPPAHVAAYGPLVGPVAGPPQLLSLPPALLPLCAPWVPVVAARPATSPQEVPHPPSPFQGYPGSCGFPGHLPPLAGPPEEDA</sequence>
<dbReference type="Ensembl" id="ENSCWAT00000027176.1">
    <property type="protein sequence ID" value="ENSCWAP00000025069.1"/>
    <property type="gene ID" value="ENSCWAG00000019066.1"/>
</dbReference>
<evidence type="ECO:0000256" key="1">
    <source>
        <dbReference type="ARBA" id="ARBA00004123"/>
    </source>
</evidence>
<dbReference type="GO" id="GO:0003700">
    <property type="term" value="F:DNA-binding transcription factor activity"/>
    <property type="evidence" value="ECO:0007669"/>
    <property type="project" value="InterPro"/>
</dbReference>
<dbReference type="AlphaFoldDB" id="A0A8C3YM26"/>
<feature type="region of interest" description="Disordered" evidence="6">
    <location>
        <begin position="1"/>
        <end position="40"/>
    </location>
</feature>
<feature type="region of interest" description="Disordered" evidence="6">
    <location>
        <begin position="368"/>
        <end position="404"/>
    </location>
</feature>
<protein>
    <recommendedName>
        <fullName evidence="7">HSF-type DNA-binding domain-containing protein</fullName>
    </recommendedName>
</protein>
<evidence type="ECO:0000256" key="6">
    <source>
        <dbReference type="SAM" id="MobiDB-lite"/>
    </source>
</evidence>
<keyword evidence="9" id="KW-1185">Reference proteome</keyword>
<evidence type="ECO:0000313" key="8">
    <source>
        <dbReference type="Ensembl" id="ENSCWAP00000025069.1"/>
    </source>
</evidence>
<reference evidence="8" key="2">
    <citation type="submission" date="2025-09" db="UniProtKB">
        <authorList>
            <consortium name="Ensembl"/>
        </authorList>
    </citation>
    <scope>IDENTIFICATION</scope>
</reference>
<evidence type="ECO:0000256" key="2">
    <source>
        <dbReference type="ARBA" id="ARBA00006403"/>
    </source>
</evidence>
<evidence type="ECO:0000313" key="9">
    <source>
        <dbReference type="Proteomes" id="UP000694540"/>
    </source>
</evidence>
<organism evidence="8 9">
    <name type="scientific">Catagonus wagneri</name>
    <name type="common">Chacoan peccary</name>
    <dbReference type="NCBI Taxonomy" id="51154"/>
    <lineage>
        <taxon>Eukaryota</taxon>
        <taxon>Metazoa</taxon>
        <taxon>Chordata</taxon>
        <taxon>Craniata</taxon>
        <taxon>Vertebrata</taxon>
        <taxon>Euteleostomi</taxon>
        <taxon>Mammalia</taxon>
        <taxon>Eutheria</taxon>
        <taxon>Laurasiatheria</taxon>
        <taxon>Artiodactyla</taxon>
        <taxon>Suina</taxon>
        <taxon>Tayassuidae</taxon>
        <taxon>Catagonus</taxon>
    </lineage>
</organism>
<feature type="domain" description="HSF-type DNA-binding" evidence="7">
    <location>
        <begin position="100"/>
        <end position="215"/>
    </location>
</feature>
<comment type="similarity">
    <text evidence="2 5">Belongs to the HSF family.</text>
</comment>
<comment type="subcellular location">
    <subcellularLocation>
        <location evidence="1">Nucleus</location>
    </subcellularLocation>
</comment>